<proteinExistence type="predicted"/>
<reference evidence="1" key="1">
    <citation type="submission" date="2018-05" db="EMBL/GenBank/DDBJ databases">
        <authorList>
            <person name="Lanie J.A."/>
            <person name="Ng W.-L."/>
            <person name="Kazmierczak K.M."/>
            <person name="Andrzejewski T.M."/>
            <person name="Davidsen T.M."/>
            <person name="Wayne K.J."/>
            <person name="Tettelin H."/>
            <person name="Glass J.I."/>
            <person name="Rusch D."/>
            <person name="Podicherti R."/>
            <person name="Tsui H.-C.T."/>
            <person name="Winkler M.E."/>
        </authorList>
    </citation>
    <scope>NUCLEOTIDE SEQUENCE</scope>
</reference>
<protein>
    <submittedName>
        <fullName evidence="1">Uncharacterized protein</fullName>
    </submittedName>
</protein>
<evidence type="ECO:0000313" key="1">
    <source>
        <dbReference type="EMBL" id="SVB71244.1"/>
    </source>
</evidence>
<name>A0A382G9G0_9ZZZZ</name>
<organism evidence="1">
    <name type="scientific">marine metagenome</name>
    <dbReference type="NCBI Taxonomy" id="408172"/>
    <lineage>
        <taxon>unclassified sequences</taxon>
        <taxon>metagenomes</taxon>
        <taxon>ecological metagenomes</taxon>
    </lineage>
</organism>
<gene>
    <name evidence="1" type="ORF">METZ01_LOCUS224098</name>
</gene>
<accession>A0A382G9G0</accession>
<dbReference type="AlphaFoldDB" id="A0A382G9G0"/>
<sequence length="25" mass="2905">MDHVEIIQCESVSDKEKSLNWKAKS</sequence>
<dbReference type="EMBL" id="UINC01054024">
    <property type="protein sequence ID" value="SVB71244.1"/>
    <property type="molecule type" value="Genomic_DNA"/>
</dbReference>
<feature type="non-terminal residue" evidence="1">
    <location>
        <position position="25"/>
    </location>
</feature>